<evidence type="ECO:0000313" key="12">
    <source>
        <dbReference type="EMBL" id="GAA4429905.1"/>
    </source>
</evidence>
<dbReference type="Pfam" id="PF00694">
    <property type="entry name" value="Aconitase_C"/>
    <property type="match status" value="1"/>
</dbReference>
<organism evidence="12 13">
    <name type="scientific">Acidovorax lacteus</name>
    <dbReference type="NCBI Taxonomy" id="1924988"/>
    <lineage>
        <taxon>Bacteria</taxon>
        <taxon>Pseudomonadati</taxon>
        <taxon>Pseudomonadota</taxon>
        <taxon>Betaproteobacteria</taxon>
        <taxon>Burkholderiales</taxon>
        <taxon>Comamonadaceae</taxon>
        <taxon>Acidovorax</taxon>
    </lineage>
</organism>
<dbReference type="Gene3D" id="3.20.19.10">
    <property type="entry name" value="Aconitase, domain 4"/>
    <property type="match status" value="1"/>
</dbReference>
<dbReference type="NCBIfam" id="TIGR01341">
    <property type="entry name" value="aconitase_1"/>
    <property type="match status" value="1"/>
</dbReference>
<dbReference type="InterPro" id="IPR015928">
    <property type="entry name" value="Aconitase/3IPM_dehydase_swvl"/>
</dbReference>
<keyword evidence="7 9" id="KW-0411">Iron-sulfur</keyword>
<dbReference type="Pfam" id="PF00330">
    <property type="entry name" value="Aconitase"/>
    <property type="match status" value="1"/>
</dbReference>
<keyword evidence="13" id="KW-1185">Reference proteome</keyword>
<dbReference type="InterPro" id="IPR018136">
    <property type="entry name" value="Aconitase_4Fe-4S_BS"/>
</dbReference>
<dbReference type="InterPro" id="IPR000573">
    <property type="entry name" value="AconitaseA/IPMdHydase_ssu_swvl"/>
</dbReference>
<dbReference type="InterPro" id="IPR001030">
    <property type="entry name" value="Acoase/IPM_deHydtase_lsu_aba"/>
</dbReference>
<evidence type="ECO:0000259" key="10">
    <source>
        <dbReference type="Pfam" id="PF00330"/>
    </source>
</evidence>
<comment type="catalytic activity">
    <reaction evidence="8 9">
        <text>citrate = D-threo-isocitrate</text>
        <dbReference type="Rhea" id="RHEA:10336"/>
        <dbReference type="ChEBI" id="CHEBI:15562"/>
        <dbReference type="ChEBI" id="CHEBI:16947"/>
        <dbReference type="EC" id="4.2.1.3"/>
    </reaction>
</comment>
<dbReference type="SUPFAM" id="SSF53732">
    <property type="entry name" value="Aconitase iron-sulfur domain"/>
    <property type="match status" value="1"/>
</dbReference>
<evidence type="ECO:0000256" key="2">
    <source>
        <dbReference type="ARBA" id="ARBA00004717"/>
    </source>
</evidence>
<dbReference type="CDD" id="cd01580">
    <property type="entry name" value="AcnA_IRP_Swivel"/>
    <property type="match status" value="1"/>
</dbReference>
<reference evidence="13" key="1">
    <citation type="journal article" date="2019" name="Int. J. Syst. Evol. Microbiol.">
        <title>The Global Catalogue of Microorganisms (GCM) 10K type strain sequencing project: providing services to taxonomists for standard genome sequencing and annotation.</title>
        <authorList>
            <consortium name="The Broad Institute Genomics Platform"/>
            <consortium name="The Broad Institute Genome Sequencing Center for Infectious Disease"/>
            <person name="Wu L."/>
            <person name="Ma J."/>
        </authorList>
    </citation>
    <scope>NUCLEOTIDE SEQUENCE [LARGE SCALE GENOMIC DNA]</scope>
    <source>
        <strain evidence="13">JCM 31890</strain>
    </source>
</reference>
<dbReference type="Proteomes" id="UP001501788">
    <property type="component" value="Unassembled WGS sequence"/>
</dbReference>
<dbReference type="PROSITE" id="PS01244">
    <property type="entry name" value="ACONITASE_2"/>
    <property type="match status" value="1"/>
</dbReference>
<evidence type="ECO:0000256" key="9">
    <source>
        <dbReference type="RuleBase" id="RU361275"/>
    </source>
</evidence>
<keyword evidence="4 9" id="KW-0004">4Fe-4S</keyword>
<comment type="pathway">
    <text evidence="2">Carbohydrate metabolism; tricarboxylic acid cycle; isocitrate from oxaloacetate: step 2/2.</text>
</comment>
<keyword evidence="6 9" id="KW-0408">Iron</keyword>
<dbReference type="EC" id="4.2.1.3" evidence="9"/>
<keyword evidence="5" id="KW-0479">Metal-binding</keyword>
<dbReference type="InterPro" id="IPR044137">
    <property type="entry name" value="AcnA_IRP_Swivel"/>
</dbReference>
<accession>A0ABP8LKD1</accession>
<dbReference type="InterPro" id="IPR036008">
    <property type="entry name" value="Aconitase_4Fe-4S_dom"/>
</dbReference>
<comment type="function">
    <text evidence="9">Catalyzes the isomerization of citrate to isocitrate via cis-aconitate.</text>
</comment>
<evidence type="ECO:0000256" key="4">
    <source>
        <dbReference type="ARBA" id="ARBA00022485"/>
    </source>
</evidence>
<dbReference type="NCBIfam" id="NF009520">
    <property type="entry name" value="PRK12881.1"/>
    <property type="match status" value="1"/>
</dbReference>
<evidence type="ECO:0000256" key="3">
    <source>
        <dbReference type="ARBA" id="ARBA00007185"/>
    </source>
</evidence>
<dbReference type="SUPFAM" id="SSF52016">
    <property type="entry name" value="LeuD/IlvD-like"/>
    <property type="match status" value="1"/>
</dbReference>
<evidence type="ECO:0000313" key="13">
    <source>
        <dbReference type="Proteomes" id="UP001501788"/>
    </source>
</evidence>
<dbReference type="PRINTS" id="PR00415">
    <property type="entry name" value="ACONITASE"/>
</dbReference>
<evidence type="ECO:0000256" key="6">
    <source>
        <dbReference type="ARBA" id="ARBA00023004"/>
    </source>
</evidence>
<feature type="domain" description="Aconitase/3-isopropylmalate dehydratase large subunit alpha/beta/alpha" evidence="10">
    <location>
        <begin position="82"/>
        <end position="581"/>
    </location>
</feature>
<dbReference type="EMBL" id="BAABEX010000030">
    <property type="protein sequence ID" value="GAA4429905.1"/>
    <property type="molecule type" value="Genomic_DNA"/>
</dbReference>
<dbReference type="Gene3D" id="6.10.190.10">
    <property type="match status" value="1"/>
</dbReference>
<sequence length="946" mass="102378">MAVTTPASTHPFAHTVQTLEIASGKSGRFYSLPALAVEYPGVSRLPVSLRLVLESVLRNCDGRKITPTHVAQLAQWQPQGERRDEIPFVVSRVVLQDFTGVPLLADLAAMRSVAARLGRDPRKIEPLVPVDLVVDHSIMVDHYGKKNAIDLNMKLEFQRNRERYEFMKWGMQAFDTFRVVPPGFGIVHQVNLEYLARGVHRRPDGVVYPDTLVGTDSHTTMINGIGVVGWGVGGIEAEAAMLGQPVYFLTPDVVGFELKGRLREGVTATDLVLTVTEILRQHKVVGKFVEFFGEGTRTLALPDRATIANMAPEYGATMGFFPVDEKTIEYFRGTGRTKAEVEAFEAYFRAQGLFGVPLAGEVDYSQVVTLDLGAVTPSLAGPKRPQDRIEIGQVARQFSDLFSRPAADNGFNRPADVLHTRYPLGRPGAGPLPKPLAGVTVGHGDVLIAAITSCTNTSNPGVLLAAGLLAKKAVEAGLRVKPHIKTSLAPGSRVVTDYLQKTGLLPYLEKLGFALVGYGCTTCIGNAGDLAPQLNEVILDNDLVCAAVLSGNRNFEARIHPNLRANFLASPPLVVAYALAGTVLKDLMTEPVGQGKGGRDVYLGDIWPSSDEIHALMAQAMNGKVFRENYDRVRTDPGALWQNVRGVEGTAYTWPRSTYIAEPPFFADFAIENIAKDSALKSTSTGFGSNAAAATGEAHSPVAVEGARIMALFGDSITTDHISPAGSIKEHSPAGRWLMEHGVGRLDFNSYGARRGHHEVMMRGTFANVRIKNLMLPALPDGSREEGGLTVFQGDGPQHGQKLSIFDAAMQYQAAGTPTVVLAGEEYGTGSSRDWAAKGTQLLGIRAVVARSFERIHRSNLVGMGVLPLQFRPGDSWQSLGLTGAERIDVLPDPQLTPQSEALLVIHRANGQRDAVRVVLRIDTPVEADYYRAGGILPYVLRQLLT</sequence>
<feature type="domain" description="Aconitase A/isopropylmalate dehydratase small subunit swivel" evidence="11">
    <location>
        <begin position="737"/>
        <end position="872"/>
    </location>
</feature>
<dbReference type="PROSITE" id="PS00450">
    <property type="entry name" value="ACONITASE_1"/>
    <property type="match status" value="1"/>
</dbReference>
<dbReference type="RefSeq" id="WP_345067237.1">
    <property type="nucleotide sequence ID" value="NZ_BAABEX010000030.1"/>
</dbReference>
<evidence type="ECO:0000256" key="5">
    <source>
        <dbReference type="ARBA" id="ARBA00022723"/>
    </source>
</evidence>
<comment type="caution">
    <text evidence="12">The sequence shown here is derived from an EMBL/GenBank/DDBJ whole genome shotgun (WGS) entry which is preliminary data.</text>
</comment>
<protein>
    <recommendedName>
        <fullName evidence="9">Aconitate hydratase</fullName>
        <shortName evidence="9">Aconitase</shortName>
        <ecNumber evidence="9">4.2.1.3</ecNumber>
    </recommendedName>
</protein>
<name>A0ABP8LKD1_9BURK</name>
<evidence type="ECO:0000259" key="11">
    <source>
        <dbReference type="Pfam" id="PF00694"/>
    </source>
</evidence>
<comment type="cofactor">
    <cofactor evidence="1">
        <name>[4Fe-4S] cluster</name>
        <dbReference type="ChEBI" id="CHEBI:49883"/>
    </cofactor>
</comment>
<dbReference type="PANTHER" id="PTHR11670">
    <property type="entry name" value="ACONITASE/IRON-RESPONSIVE ELEMENT FAMILY MEMBER"/>
    <property type="match status" value="1"/>
</dbReference>
<proteinExistence type="inferred from homology"/>
<comment type="similarity">
    <text evidence="3 9">Belongs to the aconitase/IPM isomerase family.</text>
</comment>
<dbReference type="InterPro" id="IPR015931">
    <property type="entry name" value="Acnase/IPM_dHydase_lsu_aba_1/3"/>
</dbReference>
<dbReference type="NCBIfam" id="NF006757">
    <property type="entry name" value="PRK09277.1"/>
    <property type="match status" value="1"/>
</dbReference>
<dbReference type="Gene3D" id="3.30.499.10">
    <property type="entry name" value="Aconitase, domain 3"/>
    <property type="match status" value="2"/>
</dbReference>
<keyword evidence="9" id="KW-0456">Lyase</keyword>
<gene>
    <name evidence="12" type="primary">acnA</name>
    <name evidence="12" type="ORF">GCM10023090_30610</name>
</gene>
<dbReference type="InterPro" id="IPR006249">
    <property type="entry name" value="Aconitase/IRP2"/>
</dbReference>
<evidence type="ECO:0000256" key="7">
    <source>
        <dbReference type="ARBA" id="ARBA00023014"/>
    </source>
</evidence>
<dbReference type="CDD" id="cd01586">
    <property type="entry name" value="AcnA_IRP"/>
    <property type="match status" value="1"/>
</dbReference>
<evidence type="ECO:0000256" key="1">
    <source>
        <dbReference type="ARBA" id="ARBA00001966"/>
    </source>
</evidence>
<evidence type="ECO:0000256" key="8">
    <source>
        <dbReference type="ARBA" id="ARBA00023501"/>
    </source>
</evidence>